<feature type="signal peptide" evidence="2">
    <location>
        <begin position="1"/>
        <end position="17"/>
    </location>
</feature>
<evidence type="ECO:0000256" key="2">
    <source>
        <dbReference type="SAM" id="SignalP"/>
    </source>
</evidence>
<dbReference type="Proteomes" id="UP000054337">
    <property type="component" value="Unassembled WGS sequence"/>
</dbReference>
<sequence length="191" mass="20874">MRVSIITTLLFGGIASAQFGSDMLAGMPITCQNGQAPIVTCGDPAPEMCGCTCRDGMMFNQPRPLFSGDPTPPPPPTPSDPIPPPPPVVPEPYKFASRPCLGRIINDWKAIEGYHKPNSLENGELAIDTIDVSEDAVLIVTDRNSRCEIFEVSVDNKVLGRRTIGTRWVKVPEAWRQYSDGSSHYQIRAMC</sequence>
<keyword evidence="4" id="KW-1185">Reference proteome</keyword>
<dbReference type="OrthoDB" id="3679329at2759"/>
<dbReference type="EMBL" id="KI968713">
    <property type="protein sequence ID" value="EUN29398.1"/>
    <property type="molecule type" value="Genomic_DNA"/>
</dbReference>
<organism evidence="3 4">
    <name type="scientific">Bipolaris victoriae (strain FI3)</name>
    <name type="common">Victoria blight of oats agent</name>
    <name type="synonym">Cochliobolus victoriae</name>
    <dbReference type="NCBI Taxonomy" id="930091"/>
    <lineage>
        <taxon>Eukaryota</taxon>
        <taxon>Fungi</taxon>
        <taxon>Dikarya</taxon>
        <taxon>Ascomycota</taxon>
        <taxon>Pezizomycotina</taxon>
        <taxon>Dothideomycetes</taxon>
        <taxon>Pleosporomycetidae</taxon>
        <taxon>Pleosporales</taxon>
        <taxon>Pleosporineae</taxon>
        <taxon>Pleosporaceae</taxon>
        <taxon>Bipolaris</taxon>
    </lineage>
</organism>
<feature type="compositionally biased region" description="Pro residues" evidence="1">
    <location>
        <begin position="70"/>
        <end position="89"/>
    </location>
</feature>
<reference evidence="3 4" key="1">
    <citation type="journal article" date="2013" name="PLoS Genet.">
        <title>Comparative genome structure, secondary metabolite, and effector coding capacity across Cochliobolus pathogens.</title>
        <authorList>
            <person name="Condon B.J."/>
            <person name="Leng Y."/>
            <person name="Wu D."/>
            <person name="Bushley K.E."/>
            <person name="Ohm R.A."/>
            <person name="Otillar R."/>
            <person name="Martin J."/>
            <person name="Schackwitz W."/>
            <person name="Grimwood J."/>
            <person name="MohdZainudin N."/>
            <person name="Xue C."/>
            <person name="Wang R."/>
            <person name="Manning V.A."/>
            <person name="Dhillon B."/>
            <person name="Tu Z.J."/>
            <person name="Steffenson B.J."/>
            <person name="Salamov A."/>
            <person name="Sun H."/>
            <person name="Lowry S."/>
            <person name="LaButti K."/>
            <person name="Han J."/>
            <person name="Copeland A."/>
            <person name="Lindquist E."/>
            <person name="Barry K."/>
            <person name="Schmutz J."/>
            <person name="Baker S.E."/>
            <person name="Ciuffetti L.M."/>
            <person name="Grigoriev I.V."/>
            <person name="Zhong S."/>
            <person name="Turgeon B.G."/>
        </authorList>
    </citation>
    <scope>NUCLEOTIDE SEQUENCE [LARGE SCALE GENOMIC DNA]</scope>
    <source>
        <strain evidence="3 4">FI3</strain>
    </source>
</reference>
<keyword evidence="2" id="KW-0732">Signal</keyword>
<dbReference type="HOGENOM" id="CLU_112522_0_0_1"/>
<gene>
    <name evidence="3" type="ORF">COCVIDRAFT_14068</name>
</gene>
<evidence type="ECO:0000313" key="4">
    <source>
        <dbReference type="Proteomes" id="UP000054337"/>
    </source>
</evidence>
<dbReference type="RefSeq" id="XP_014558891.1">
    <property type="nucleotide sequence ID" value="XM_014703405.1"/>
</dbReference>
<dbReference type="GeneID" id="26251443"/>
<proteinExistence type="predicted"/>
<feature type="region of interest" description="Disordered" evidence="1">
    <location>
        <begin position="62"/>
        <end position="89"/>
    </location>
</feature>
<accession>W7EFK6</accession>
<evidence type="ECO:0000256" key="1">
    <source>
        <dbReference type="SAM" id="MobiDB-lite"/>
    </source>
</evidence>
<feature type="chain" id="PRO_5004894062" evidence="2">
    <location>
        <begin position="18"/>
        <end position="191"/>
    </location>
</feature>
<protein>
    <submittedName>
        <fullName evidence="3">Uncharacterized protein</fullName>
    </submittedName>
</protein>
<evidence type="ECO:0000313" key="3">
    <source>
        <dbReference type="EMBL" id="EUN29398.1"/>
    </source>
</evidence>
<dbReference type="AlphaFoldDB" id="W7EFK6"/>
<name>W7EFK6_BIPV3</name>